<dbReference type="Pfam" id="PF00905">
    <property type="entry name" value="Transpeptidase"/>
    <property type="match status" value="1"/>
</dbReference>
<dbReference type="PANTHER" id="PTHR30627:SF1">
    <property type="entry name" value="PEPTIDOGLYCAN D,D-TRANSPEPTIDASE FTSI"/>
    <property type="match status" value="1"/>
</dbReference>
<dbReference type="Gene3D" id="1.10.150.770">
    <property type="match status" value="1"/>
</dbReference>
<accession>A0ABR6VHE2</accession>
<sequence length="660" mass="72548">MKTKQDKKRDNQMRRRMSSCIICMFILVVLIFGELFWLQVVRRADMNAMADAQSEESREITSPRGTILDRDGRVLAISEMAKSLYADPTMINRSPAEMAHLLAPYLSISESQIQERLQRDTAFVWLDRKMDHDKYEAVAELIKDQKLQGLRFNNESHRFYPNGTMAAQLIGFVGENDRGLDGIEMVLDKEIKGDVERYQLLTDSHNIPILDSALEKILPNKERSVQLTIDSTIQYVAEQGLDGIMKRNHPSGAAVIVMNPKTGEILAMASRPNFDPNDYGKGNQEAYKNRAVVNLYEPGSTFKPIMAAAALASGKWDVNRVYHDVGYIDIDDRTIHNWDDAGMGNVTLKEIIKFSINTAMAYIGMQMGGKIETEYAHRFGFGQPTGIELPGEGSGILFDADSMSKIDEAIMAIGQGNAVTPLQMVQAFGAIANGGHMMKPFVIKEIDNPDGSIYKKAEPVEVGQPISPEISQTISKIMAEEIASGGGQNAKVDGYAFCGKTGTAQRLNAEGTGYAENQYIGSFVGFGPLEDPQYVVLIVVDNPSGVYYGAQVAAPVFKEMMTQIVRIKGLRPTEATSLAGLPQKADTKAKPARVIPDIKRSDAGVLVPSFLGWDNREVNDWLDRAGLGFVPNGAGHAVYQNPPAGTYVPDGSDVQVTFLQ</sequence>
<dbReference type="InterPro" id="IPR050515">
    <property type="entry name" value="Beta-lactam/transpept"/>
</dbReference>
<evidence type="ECO:0000259" key="5">
    <source>
        <dbReference type="PROSITE" id="PS51178"/>
    </source>
</evidence>
<protein>
    <submittedName>
        <fullName evidence="6">PASTA domain-containing protein</fullName>
    </submittedName>
</protein>
<dbReference type="Pfam" id="PF03793">
    <property type="entry name" value="PASTA"/>
    <property type="match status" value="1"/>
</dbReference>
<organism evidence="6 7">
    <name type="scientific">Megasphaera hominis</name>
    <dbReference type="NCBI Taxonomy" id="159836"/>
    <lineage>
        <taxon>Bacteria</taxon>
        <taxon>Bacillati</taxon>
        <taxon>Bacillota</taxon>
        <taxon>Negativicutes</taxon>
        <taxon>Veillonellales</taxon>
        <taxon>Veillonellaceae</taxon>
        <taxon>Megasphaera</taxon>
    </lineage>
</organism>
<keyword evidence="7" id="KW-1185">Reference proteome</keyword>
<evidence type="ECO:0000256" key="3">
    <source>
        <dbReference type="ARBA" id="ARBA00023136"/>
    </source>
</evidence>
<dbReference type="Gene3D" id="3.90.1310.10">
    <property type="entry name" value="Penicillin-binding protein 2a (Domain 2)"/>
    <property type="match status" value="1"/>
</dbReference>
<comment type="caution">
    <text evidence="6">The sequence shown here is derived from an EMBL/GenBank/DDBJ whole genome shotgun (WGS) entry which is preliminary data.</text>
</comment>
<proteinExistence type="inferred from homology"/>
<gene>
    <name evidence="6" type="ORF">H8J70_05655</name>
</gene>
<evidence type="ECO:0000256" key="4">
    <source>
        <dbReference type="SAM" id="Phobius"/>
    </source>
</evidence>
<evidence type="ECO:0000313" key="7">
    <source>
        <dbReference type="Proteomes" id="UP000606870"/>
    </source>
</evidence>
<keyword evidence="4" id="KW-0812">Transmembrane</keyword>
<dbReference type="SUPFAM" id="SSF54184">
    <property type="entry name" value="Penicillin-binding protein 2x (pbp-2x), c-terminal domain"/>
    <property type="match status" value="1"/>
</dbReference>
<comment type="similarity">
    <text evidence="2">Belongs to the transpeptidase family.</text>
</comment>
<dbReference type="Gene3D" id="3.40.710.10">
    <property type="entry name" value="DD-peptidase/beta-lactamase superfamily"/>
    <property type="match status" value="1"/>
</dbReference>
<dbReference type="SUPFAM" id="SSF56519">
    <property type="entry name" value="Penicillin binding protein dimerisation domain"/>
    <property type="match status" value="1"/>
</dbReference>
<dbReference type="Pfam" id="PF03717">
    <property type="entry name" value="PBP_dimer"/>
    <property type="match status" value="1"/>
</dbReference>
<dbReference type="PANTHER" id="PTHR30627">
    <property type="entry name" value="PEPTIDOGLYCAN D,D-TRANSPEPTIDASE"/>
    <property type="match status" value="1"/>
</dbReference>
<reference evidence="6 7" key="1">
    <citation type="submission" date="2020-08" db="EMBL/GenBank/DDBJ databases">
        <authorList>
            <person name="Liu C."/>
            <person name="Sun Q."/>
        </authorList>
    </citation>
    <scope>NUCLEOTIDE SEQUENCE [LARGE SCALE GENOMIC DNA]</scope>
    <source>
        <strain evidence="6 7">NSJ-59</strain>
    </source>
</reference>
<keyword evidence="4" id="KW-1133">Transmembrane helix</keyword>
<evidence type="ECO:0000256" key="1">
    <source>
        <dbReference type="ARBA" id="ARBA00004370"/>
    </source>
</evidence>
<dbReference type="Gene3D" id="3.30.450.330">
    <property type="match status" value="1"/>
</dbReference>
<feature type="domain" description="PASTA" evidence="5">
    <location>
        <begin position="601"/>
        <end position="660"/>
    </location>
</feature>
<comment type="subcellular location">
    <subcellularLocation>
        <location evidence="1">Membrane</location>
    </subcellularLocation>
</comment>
<dbReference type="InterPro" id="IPR036138">
    <property type="entry name" value="PBP_dimer_sf"/>
</dbReference>
<evidence type="ECO:0000313" key="6">
    <source>
        <dbReference type="EMBL" id="MBC3536732.1"/>
    </source>
</evidence>
<dbReference type="PROSITE" id="PS51178">
    <property type="entry name" value="PASTA"/>
    <property type="match status" value="1"/>
</dbReference>
<dbReference type="InterPro" id="IPR001460">
    <property type="entry name" value="PCN-bd_Tpept"/>
</dbReference>
<dbReference type="InterPro" id="IPR012338">
    <property type="entry name" value="Beta-lactam/transpept-like"/>
</dbReference>
<dbReference type="InterPro" id="IPR005543">
    <property type="entry name" value="PASTA_dom"/>
</dbReference>
<feature type="transmembrane region" description="Helical" evidence="4">
    <location>
        <begin position="21"/>
        <end position="40"/>
    </location>
</feature>
<evidence type="ECO:0000256" key="2">
    <source>
        <dbReference type="ARBA" id="ARBA00007171"/>
    </source>
</evidence>
<name>A0ABR6VHE2_9FIRM</name>
<dbReference type="InterPro" id="IPR005311">
    <property type="entry name" value="PBP_dimer"/>
</dbReference>
<dbReference type="SUPFAM" id="SSF56601">
    <property type="entry name" value="beta-lactamase/transpeptidase-like"/>
    <property type="match status" value="1"/>
</dbReference>
<dbReference type="RefSeq" id="WP_186502887.1">
    <property type="nucleotide sequence ID" value="NZ_JACOGK010000013.1"/>
</dbReference>
<keyword evidence="3 4" id="KW-0472">Membrane</keyword>
<dbReference type="EMBL" id="JACOGK010000013">
    <property type="protein sequence ID" value="MBC3536732.1"/>
    <property type="molecule type" value="Genomic_DNA"/>
</dbReference>
<dbReference type="Proteomes" id="UP000606870">
    <property type="component" value="Unassembled WGS sequence"/>
</dbReference>